<dbReference type="AlphaFoldDB" id="A0A7C4VZW5"/>
<organism evidence="3">
    <name type="scientific">Desulfatirhabdium butyrativorans</name>
    <dbReference type="NCBI Taxonomy" id="340467"/>
    <lineage>
        <taxon>Bacteria</taxon>
        <taxon>Pseudomonadati</taxon>
        <taxon>Thermodesulfobacteriota</taxon>
        <taxon>Desulfobacteria</taxon>
        <taxon>Desulfobacterales</taxon>
        <taxon>Desulfatirhabdiaceae</taxon>
        <taxon>Desulfatirhabdium</taxon>
    </lineage>
</organism>
<reference evidence="3" key="1">
    <citation type="journal article" date="2020" name="mSystems">
        <title>Genome- and Community-Level Interaction Insights into Carbon Utilization and Element Cycling Functions of Hydrothermarchaeota in Hydrothermal Sediment.</title>
        <authorList>
            <person name="Zhou Z."/>
            <person name="Liu Y."/>
            <person name="Xu W."/>
            <person name="Pan J."/>
            <person name="Luo Z.H."/>
            <person name="Li M."/>
        </authorList>
    </citation>
    <scope>NUCLEOTIDE SEQUENCE [LARGE SCALE GENOMIC DNA]</scope>
    <source>
        <strain evidence="3">SpSt-477</strain>
    </source>
</reference>
<dbReference type="NCBIfam" id="TIGR04354">
    <property type="entry name" value="amphi-Trp"/>
    <property type="match status" value="1"/>
</dbReference>
<accession>A0A7C4VZW5</accession>
<feature type="region of interest" description="Disordered" evidence="1">
    <location>
        <begin position="93"/>
        <end position="116"/>
    </location>
</feature>
<evidence type="ECO:0000313" key="4">
    <source>
        <dbReference type="EMBL" id="HGU34499.1"/>
    </source>
</evidence>
<proteinExistence type="predicted"/>
<dbReference type="EMBL" id="DSUH01000383">
    <property type="protein sequence ID" value="HGU34499.1"/>
    <property type="molecule type" value="Genomic_DNA"/>
</dbReference>
<feature type="domain" description="Amphi-Trp" evidence="2">
    <location>
        <begin position="3"/>
        <end position="79"/>
    </location>
</feature>
<evidence type="ECO:0000256" key="1">
    <source>
        <dbReference type="SAM" id="MobiDB-lite"/>
    </source>
</evidence>
<evidence type="ECO:0000259" key="2">
    <source>
        <dbReference type="Pfam" id="PF20068"/>
    </source>
</evidence>
<feature type="compositionally biased region" description="Acidic residues" evidence="1">
    <location>
        <begin position="93"/>
        <end position="108"/>
    </location>
</feature>
<evidence type="ECO:0000313" key="3">
    <source>
        <dbReference type="EMBL" id="HGU33575.1"/>
    </source>
</evidence>
<dbReference type="Pfam" id="PF20068">
    <property type="entry name" value="Amphi-Trp"/>
    <property type="match status" value="1"/>
</dbReference>
<sequence>MKKTEVEVKCTMNPETAAQLLEDLAKSFREGKLVVQKDTSFVTLIPGSDIQVELAATSKKGKYKLELEMKWREMEALNEDATPAVIVSCEEPCIEEETPNPTDEDENRDDILFRKF</sequence>
<comment type="caution">
    <text evidence="3">The sequence shown here is derived from an EMBL/GenBank/DDBJ whole genome shotgun (WGS) entry which is preliminary data.</text>
</comment>
<name>A0A7C4VZW5_9BACT</name>
<gene>
    <name evidence="3" type="ORF">ENS29_12040</name>
    <name evidence="4" type="ORF">ENS29_16885</name>
</gene>
<protein>
    <submittedName>
        <fullName evidence="3">Amphi-Trp domain-containing protein</fullName>
    </submittedName>
</protein>
<dbReference type="EMBL" id="DSUH01000276">
    <property type="protein sequence ID" value="HGU33575.1"/>
    <property type="molecule type" value="Genomic_DNA"/>
</dbReference>
<dbReference type="InterPro" id="IPR027598">
    <property type="entry name" value="Amphi-Trp_dom"/>
</dbReference>